<dbReference type="EMBL" id="FUZF01000011">
    <property type="protein sequence ID" value="SKB83418.1"/>
    <property type="molecule type" value="Genomic_DNA"/>
</dbReference>
<feature type="transmembrane region" description="Helical" evidence="1">
    <location>
        <begin position="57"/>
        <end position="78"/>
    </location>
</feature>
<evidence type="ECO:0008006" key="4">
    <source>
        <dbReference type="Google" id="ProtNLM"/>
    </source>
</evidence>
<dbReference type="Pfam" id="PF11750">
    <property type="entry name" value="DUF3307"/>
    <property type="match status" value="1"/>
</dbReference>
<gene>
    <name evidence="2" type="ORF">SAMN05660841_02588</name>
</gene>
<feature type="transmembrane region" description="Helical" evidence="1">
    <location>
        <begin position="124"/>
        <end position="146"/>
    </location>
</feature>
<proteinExistence type="predicted"/>
<keyword evidence="1" id="KW-1133">Transmembrane helix</keyword>
<name>A0A1T5EHX7_9SPHI</name>
<keyword evidence="3" id="KW-1185">Reference proteome</keyword>
<dbReference type="STRING" id="1513896.SAMN05660841_02588"/>
<dbReference type="OrthoDB" id="8536716at2"/>
<feature type="transmembrane region" description="Helical" evidence="1">
    <location>
        <begin position="87"/>
        <end position="109"/>
    </location>
</feature>
<protein>
    <recommendedName>
        <fullName evidence="4">DUF3307 domain-containing protein</fullName>
    </recommendedName>
</protein>
<keyword evidence="1" id="KW-0812">Transmembrane</keyword>
<evidence type="ECO:0000313" key="3">
    <source>
        <dbReference type="Proteomes" id="UP000190150"/>
    </source>
</evidence>
<sequence>MLTLFLKLLLAHLLGDFLLQPKSWVSKRKDNILYLLLHVLVHLLMLSVVLFSSWSTYWVLILSIGCAHLAIDSLKIWWEKLWPYKPVFLFVLDQFLHIAVLIGITFYHLGIPSGLFQKISSDGAILYLIAFLVVSVVTPIFLRVFFSKWNQENEFHTKEKETLMDAGMLIGIMERLIIVLFIQVGFLSGIGFLLAAKSIFRFGDLTNAKNTKFTEYILVGTLASFLIAIVVGYLLRIGLRLV</sequence>
<organism evidence="2 3">
    <name type="scientific">Sphingobacterium nematocida</name>
    <dbReference type="NCBI Taxonomy" id="1513896"/>
    <lineage>
        <taxon>Bacteria</taxon>
        <taxon>Pseudomonadati</taxon>
        <taxon>Bacteroidota</taxon>
        <taxon>Sphingobacteriia</taxon>
        <taxon>Sphingobacteriales</taxon>
        <taxon>Sphingobacteriaceae</taxon>
        <taxon>Sphingobacterium</taxon>
    </lineage>
</organism>
<dbReference type="AlphaFoldDB" id="A0A1T5EHX7"/>
<dbReference type="RefSeq" id="WP_079643494.1">
    <property type="nucleotide sequence ID" value="NZ_FUZF01000011.1"/>
</dbReference>
<feature type="transmembrane region" description="Helical" evidence="1">
    <location>
        <begin position="176"/>
        <end position="196"/>
    </location>
</feature>
<dbReference type="Proteomes" id="UP000190150">
    <property type="component" value="Unassembled WGS sequence"/>
</dbReference>
<feature type="transmembrane region" description="Helical" evidence="1">
    <location>
        <begin position="216"/>
        <end position="235"/>
    </location>
</feature>
<keyword evidence="1" id="KW-0472">Membrane</keyword>
<dbReference type="InterPro" id="IPR021737">
    <property type="entry name" value="Phage_phiKZ_Orf197"/>
</dbReference>
<evidence type="ECO:0000313" key="2">
    <source>
        <dbReference type="EMBL" id="SKB83418.1"/>
    </source>
</evidence>
<reference evidence="3" key="1">
    <citation type="submission" date="2017-02" db="EMBL/GenBank/DDBJ databases">
        <authorList>
            <person name="Varghese N."/>
            <person name="Submissions S."/>
        </authorList>
    </citation>
    <scope>NUCLEOTIDE SEQUENCE [LARGE SCALE GENOMIC DNA]</scope>
    <source>
        <strain evidence="3">DSM 24091</strain>
    </source>
</reference>
<evidence type="ECO:0000256" key="1">
    <source>
        <dbReference type="SAM" id="Phobius"/>
    </source>
</evidence>
<accession>A0A1T5EHX7</accession>
<feature type="transmembrane region" description="Helical" evidence="1">
    <location>
        <begin position="32"/>
        <end position="51"/>
    </location>
</feature>